<dbReference type="Proteomes" id="UP001417504">
    <property type="component" value="Unassembled WGS sequence"/>
</dbReference>
<feature type="region of interest" description="Disordered" evidence="1">
    <location>
        <begin position="214"/>
        <end position="233"/>
    </location>
</feature>
<sequence>MAVEHLVYKSDDKCYKMLRMDRLRFNKLRDMLYEHGNLRDKRCVLVDEHLAITLHILGHNVRNRVISTWFQRSGDTVSKVFRRTIRAIIRYYWAEIIVHRKDGPKSLHGAWALRHSLGVGYGNSKTNEFWDFLSDSTSHLHGSNSAFTKGAILDPRGIHLTSAITRIAHSKMRYSCKQRHICNDPRMFRGCGDSGRPLGTISELPRPIGAVARRVGSGQTQQQQKNPTITVDT</sequence>
<feature type="domain" description="DUF8040" evidence="2">
    <location>
        <begin position="3"/>
        <end position="89"/>
    </location>
</feature>
<dbReference type="AlphaFoldDB" id="A0AAP0P558"/>
<dbReference type="InterPro" id="IPR058353">
    <property type="entry name" value="DUF8040"/>
</dbReference>
<evidence type="ECO:0000259" key="2">
    <source>
        <dbReference type="Pfam" id="PF26138"/>
    </source>
</evidence>
<dbReference type="Pfam" id="PF26138">
    <property type="entry name" value="DUF8040"/>
    <property type="match status" value="1"/>
</dbReference>
<dbReference type="InterPro" id="IPR045249">
    <property type="entry name" value="HARBI1-like"/>
</dbReference>
<dbReference type="PANTHER" id="PTHR22930">
    <property type="match status" value="1"/>
</dbReference>
<protein>
    <recommendedName>
        <fullName evidence="2">DUF8040 domain-containing protein</fullName>
    </recommendedName>
</protein>
<name>A0AAP0P558_9MAGN</name>
<evidence type="ECO:0000313" key="4">
    <source>
        <dbReference type="Proteomes" id="UP001417504"/>
    </source>
</evidence>
<reference evidence="3 4" key="1">
    <citation type="submission" date="2024-01" db="EMBL/GenBank/DDBJ databases">
        <title>Genome assemblies of Stephania.</title>
        <authorList>
            <person name="Yang L."/>
        </authorList>
    </citation>
    <scope>NUCLEOTIDE SEQUENCE [LARGE SCALE GENOMIC DNA]</scope>
    <source>
        <strain evidence="3">QJT</strain>
        <tissue evidence="3">Leaf</tissue>
    </source>
</reference>
<organism evidence="3 4">
    <name type="scientific">Stephania japonica</name>
    <dbReference type="NCBI Taxonomy" id="461633"/>
    <lineage>
        <taxon>Eukaryota</taxon>
        <taxon>Viridiplantae</taxon>
        <taxon>Streptophyta</taxon>
        <taxon>Embryophyta</taxon>
        <taxon>Tracheophyta</taxon>
        <taxon>Spermatophyta</taxon>
        <taxon>Magnoliopsida</taxon>
        <taxon>Ranunculales</taxon>
        <taxon>Menispermaceae</taxon>
        <taxon>Menispermoideae</taxon>
        <taxon>Cissampelideae</taxon>
        <taxon>Stephania</taxon>
    </lineage>
</organism>
<keyword evidence="4" id="KW-1185">Reference proteome</keyword>
<proteinExistence type="predicted"/>
<feature type="compositionally biased region" description="Polar residues" evidence="1">
    <location>
        <begin position="217"/>
        <end position="233"/>
    </location>
</feature>
<accession>A0AAP0P558</accession>
<gene>
    <name evidence="3" type="ORF">Sjap_011595</name>
</gene>
<dbReference type="PANTHER" id="PTHR22930:SF281">
    <property type="entry name" value="NUCLEASE"/>
    <property type="match status" value="1"/>
</dbReference>
<evidence type="ECO:0000313" key="3">
    <source>
        <dbReference type="EMBL" id="KAK9131108.1"/>
    </source>
</evidence>
<dbReference type="EMBL" id="JBBNAE010000004">
    <property type="protein sequence ID" value="KAK9131108.1"/>
    <property type="molecule type" value="Genomic_DNA"/>
</dbReference>
<comment type="caution">
    <text evidence="3">The sequence shown here is derived from an EMBL/GenBank/DDBJ whole genome shotgun (WGS) entry which is preliminary data.</text>
</comment>
<evidence type="ECO:0000256" key="1">
    <source>
        <dbReference type="SAM" id="MobiDB-lite"/>
    </source>
</evidence>